<comment type="caution">
    <text evidence="2">The sequence shown here is derived from an EMBL/GenBank/DDBJ whole genome shotgun (WGS) entry which is preliminary data.</text>
</comment>
<dbReference type="InterPro" id="IPR013424">
    <property type="entry name" value="Ice-binding_C"/>
</dbReference>
<dbReference type="Proteomes" id="UP000233414">
    <property type="component" value="Unassembled WGS sequence"/>
</dbReference>
<dbReference type="NCBIfam" id="TIGR02595">
    <property type="entry name" value="PEP_CTERM"/>
    <property type="match status" value="1"/>
</dbReference>
<organism evidence="2 3">
    <name type="scientific">Candidatus Kuenenbacteria bacterium HGW-Kuenenbacteria-1</name>
    <dbReference type="NCBI Taxonomy" id="2013812"/>
    <lineage>
        <taxon>Bacteria</taxon>
        <taxon>Candidatus Kueneniibacteriota</taxon>
    </lineage>
</organism>
<feature type="domain" description="Ice-binding protein C-terminal" evidence="1">
    <location>
        <begin position="179"/>
        <end position="200"/>
    </location>
</feature>
<evidence type="ECO:0000313" key="3">
    <source>
        <dbReference type="Proteomes" id="UP000233414"/>
    </source>
</evidence>
<reference evidence="2 3" key="1">
    <citation type="journal article" date="2017" name="ISME J.">
        <title>Potential for microbial H2 and metal transformations associated with novel bacteria and archaea in deep terrestrial subsurface sediments.</title>
        <authorList>
            <person name="Hernsdorf A.W."/>
            <person name="Amano Y."/>
            <person name="Miyakawa K."/>
            <person name="Ise K."/>
            <person name="Suzuki Y."/>
            <person name="Anantharaman K."/>
            <person name="Probst A."/>
            <person name="Burstein D."/>
            <person name="Thomas B.C."/>
            <person name="Banfield J.F."/>
        </authorList>
    </citation>
    <scope>NUCLEOTIDE SEQUENCE [LARGE SCALE GENOMIC DNA]</scope>
    <source>
        <strain evidence="2">HGW-Kuenenbacteria-1</strain>
    </source>
</reference>
<dbReference type="EMBL" id="PGYQ01000001">
    <property type="protein sequence ID" value="PKL72681.1"/>
    <property type="molecule type" value="Genomic_DNA"/>
</dbReference>
<protein>
    <recommendedName>
        <fullName evidence="1">Ice-binding protein C-terminal domain-containing protein</fullName>
    </recommendedName>
</protein>
<name>A0A2N1UP54_9BACT</name>
<gene>
    <name evidence="2" type="ORF">CVV26_00225</name>
</gene>
<evidence type="ECO:0000259" key="1">
    <source>
        <dbReference type="Pfam" id="PF07589"/>
    </source>
</evidence>
<sequence>MCVFFHFKRTKLKSKGGDKEMKRVIMTIVVIILSAQARADSMLFTTDWVSGTQSVSGGGIEFNCTVTVDPSSTEGCWGVDFYGSFEGLTNLQFPISAFCVQSKTLFGIGNLWVPPGNSFTFSYEMPNSYEAVRGTATSYAYVPVPIGFTPGLIDLGVEDSDSIWVPRLRPVGQPPSGNAVPEPCTMALLGIGTVGLVGLRQKGGRIGAK</sequence>
<proteinExistence type="predicted"/>
<accession>A0A2N1UP54</accession>
<dbReference type="Pfam" id="PF07589">
    <property type="entry name" value="PEP-CTERM"/>
    <property type="match status" value="1"/>
</dbReference>
<dbReference type="AlphaFoldDB" id="A0A2N1UP54"/>
<evidence type="ECO:0000313" key="2">
    <source>
        <dbReference type="EMBL" id="PKL72681.1"/>
    </source>
</evidence>